<dbReference type="AlphaFoldDB" id="A0A4Q8LGQ8"/>
<organism evidence="2 3">
    <name type="scientific">Pseudoxanthomonas winnipegensis</name>
    <dbReference type="NCBI Taxonomy" id="2480810"/>
    <lineage>
        <taxon>Bacteria</taxon>
        <taxon>Pseudomonadati</taxon>
        <taxon>Pseudomonadota</taxon>
        <taxon>Gammaproteobacteria</taxon>
        <taxon>Lysobacterales</taxon>
        <taxon>Lysobacteraceae</taxon>
        <taxon>Pseudoxanthomonas</taxon>
    </lineage>
</organism>
<evidence type="ECO:0000256" key="1">
    <source>
        <dbReference type="SAM" id="Phobius"/>
    </source>
</evidence>
<keyword evidence="1" id="KW-0812">Transmembrane</keyword>
<dbReference type="OrthoDB" id="822156at2"/>
<feature type="transmembrane region" description="Helical" evidence="1">
    <location>
        <begin position="111"/>
        <end position="130"/>
    </location>
</feature>
<reference evidence="2 3" key="1">
    <citation type="submission" date="2019-02" db="EMBL/GenBank/DDBJ databases">
        <title>WGS of Pseudoxanthomonas species novum from clinical isolates.</title>
        <authorList>
            <person name="Bernier A.-M."/>
            <person name="Bernard K."/>
            <person name="Vachon A."/>
        </authorList>
    </citation>
    <scope>NUCLEOTIDE SEQUENCE [LARGE SCALE GENOMIC DNA]</scope>
    <source>
        <strain evidence="2 3">NML171200</strain>
    </source>
</reference>
<feature type="transmembrane region" description="Helical" evidence="1">
    <location>
        <begin position="12"/>
        <end position="31"/>
    </location>
</feature>
<comment type="caution">
    <text evidence="2">The sequence shown here is derived from an EMBL/GenBank/DDBJ whole genome shotgun (WGS) entry which is preliminary data.</text>
</comment>
<dbReference type="EMBL" id="SHMC01000001">
    <property type="protein sequence ID" value="TAA28359.1"/>
    <property type="molecule type" value="Genomic_DNA"/>
</dbReference>
<dbReference type="Proteomes" id="UP000292627">
    <property type="component" value="Unassembled WGS sequence"/>
</dbReference>
<accession>A0A4Q8LGQ8</accession>
<feature type="transmembrane region" description="Helical" evidence="1">
    <location>
        <begin position="142"/>
        <end position="165"/>
    </location>
</feature>
<proteinExistence type="predicted"/>
<evidence type="ECO:0000313" key="3">
    <source>
        <dbReference type="Proteomes" id="UP000292627"/>
    </source>
</evidence>
<keyword evidence="1" id="KW-0472">Membrane</keyword>
<keyword evidence="1" id="KW-1133">Transmembrane helix</keyword>
<evidence type="ECO:0000313" key="2">
    <source>
        <dbReference type="EMBL" id="TAA28359.1"/>
    </source>
</evidence>
<protein>
    <submittedName>
        <fullName evidence="2">Uncharacterized protein</fullName>
    </submittedName>
</protein>
<sequence length="236" mass="25953">MRLVGARSHDNTPYYFGLVLLTALVGFYPTYFSRLAEAGLLRHVHGGLAMAWILLLIAQGLLARTRRYALHRTLGWSSLVLVPLFLISGVALLCDALAGTNPFQKAFAPRLTFVDLIALGYFAFCYAMAIRHRRHKPLHARYMASTAVLVLPPALARALGFFVPGIHSFEAAFHTAMALSALVVLVLIARDMREGPLRPPYPLLLIVLVVQDAGFELIARWPAWQAICAYMAGLAG</sequence>
<gene>
    <name evidence="2" type="ORF">EA660_01875</name>
</gene>
<dbReference type="RefSeq" id="WP_130549929.1">
    <property type="nucleotide sequence ID" value="NZ_SHMC01000001.1"/>
</dbReference>
<feature type="transmembrane region" description="Helical" evidence="1">
    <location>
        <begin position="171"/>
        <end position="189"/>
    </location>
</feature>
<feature type="transmembrane region" description="Helical" evidence="1">
    <location>
        <begin position="43"/>
        <end position="62"/>
    </location>
</feature>
<name>A0A4Q8LGQ8_9GAMM</name>
<feature type="transmembrane region" description="Helical" evidence="1">
    <location>
        <begin position="74"/>
        <end position="99"/>
    </location>
</feature>